<evidence type="ECO:0000256" key="7">
    <source>
        <dbReference type="ARBA" id="ARBA00022692"/>
    </source>
</evidence>
<evidence type="ECO:0000256" key="2">
    <source>
        <dbReference type="ARBA" id="ARBA00004401"/>
    </source>
</evidence>
<dbReference type="SUPFAM" id="SSF51306">
    <property type="entry name" value="LexA/Signal peptidase"/>
    <property type="match status" value="1"/>
</dbReference>
<dbReference type="PROSITE" id="PS00761">
    <property type="entry name" value="SPASE_I_3"/>
    <property type="match status" value="1"/>
</dbReference>
<evidence type="ECO:0000256" key="4">
    <source>
        <dbReference type="ARBA" id="ARBA00013208"/>
    </source>
</evidence>
<keyword evidence="10 12" id="KW-0472">Membrane</keyword>
<evidence type="ECO:0000259" key="14">
    <source>
        <dbReference type="Pfam" id="PF10502"/>
    </source>
</evidence>
<feature type="active site" evidence="11">
    <location>
        <position position="86"/>
    </location>
</feature>
<keyword evidence="6 12" id="KW-0645">Protease</keyword>
<dbReference type="Gene3D" id="2.10.109.10">
    <property type="entry name" value="Umud Fragment, subunit A"/>
    <property type="match status" value="1"/>
</dbReference>
<evidence type="ECO:0000256" key="13">
    <source>
        <dbReference type="RuleBase" id="RU362042"/>
    </source>
</evidence>
<dbReference type="PROSITE" id="PS00760">
    <property type="entry name" value="SPASE_I_2"/>
    <property type="match status" value="1"/>
</dbReference>
<evidence type="ECO:0000256" key="1">
    <source>
        <dbReference type="ARBA" id="ARBA00000677"/>
    </source>
</evidence>
<dbReference type="RefSeq" id="WP_085309197.1">
    <property type="nucleotide sequence ID" value="NZ_CP020743.1"/>
</dbReference>
<keyword evidence="5" id="KW-1003">Cell membrane</keyword>
<dbReference type="GO" id="GO:0005886">
    <property type="term" value="C:plasma membrane"/>
    <property type="evidence" value="ECO:0007669"/>
    <property type="project" value="UniProtKB-SubCell"/>
</dbReference>
<dbReference type="Proteomes" id="UP000192932">
    <property type="component" value="Chromosome"/>
</dbReference>
<sequence length="192" mass="21967">MGKSELYESKKRIQESWILPLIIIVILIILLRHFIVTPVVVEGSSMMSTLQDGDRMVANKIGYKLNGLERFDISVFKHKNGVNYIKRIIGLPGDYVEYKNDQLYINGEKYSEVYLESQKKELARGELLTDDFNIKTLPSTLSKVVPEGHYFVLGDNRRGSKDSRDIGFIPANNIIGKANVVYWPLNEMKIVK</sequence>
<evidence type="ECO:0000256" key="3">
    <source>
        <dbReference type="ARBA" id="ARBA00009370"/>
    </source>
</evidence>
<dbReference type="InterPro" id="IPR019758">
    <property type="entry name" value="Pept_S26A_signal_pept_1_CS"/>
</dbReference>
<feature type="transmembrane region" description="Helical" evidence="12">
    <location>
        <begin position="21"/>
        <end position="41"/>
    </location>
</feature>
<comment type="similarity">
    <text evidence="3 13">Belongs to the peptidase S26 family.</text>
</comment>
<feature type="active site" evidence="11">
    <location>
        <position position="45"/>
    </location>
</feature>
<dbReference type="PROSITE" id="PS00501">
    <property type="entry name" value="SPASE_I_1"/>
    <property type="match status" value="1"/>
</dbReference>
<dbReference type="PANTHER" id="PTHR43390">
    <property type="entry name" value="SIGNAL PEPTIDASE I"/>
    <property type="match status" value="1"/>
</dbReference>
<evidence type="ECO:0000256" key="5">
    <source>
        <dbReference type="ARBA" id="ARBA00022475"/>
    </source>
</evidence>
<dbReference type="FunFam" id="2.10.109.10:FF:000008">
    <property type="entry name" value="Signal peptidase I"/>
    <property type="match status" value="1"/>
</dbReference>
<organism evidence="15 16">
    <name type="scientific">Bacillus mycoides</name>
    <dbReference type="NCBI Taxonomy" id="1405"/>
    <lineage>
        <taxon>Bacteria</taxon>
        <taxon>Bacillati</taxon>
        <taxon>Bacillota</taxon>
        <taxon>Bacilli</taxon>
        <taxon>Bacillales</taxon>
        <taxon>Bacillaceae</taxon>
        <taxon>Bacillus</taxon>
        <taxon>Bacillus cereus group</taxon>
    </lineage>
</organism>
<gene>
    <name evidence="15" type="ORF">B7492_04170</name>
</gene>
<dbReference type="GO" id="GO:0009003">
    <property type="term" value="F:signal peptidase activity"/>
    <property type="evidence" value="ECO:0007669"/>
    <property type="project" value="UniProtKB-EC"/>
</dbReference>
<dbReference type="EMBL" id="CP020743">
    <property type="protein sequence ID" value="ARJ20474.1"/>
    <property type="molecule type" value="Genomic_DNA"/>
</dbReference>
<reference evidence="15 16" key="1">
    <citation type="submission" date="2017-04" db="EMBL/GenBank/DDBJ databases">
        <title>The Characteristic of a Fine Plant Growth-Promoting Rhizobacteria Bacillus mycoides Gnyt1 and its Whole Genome Sequencing Analysis.</title>
        <authorList>
            <person name="Li J.H."/>
            <person name="Yao T."/>
        </authorList>
    </citation>
    <scope>NUCLEOTIDE SEQUENCE [LARGE SCALE GENOMIC DNA]</scope>
    <source>
        <strain evidence="15 16">Gnyt1</strain>
    </source>
</reference>
<dbReference type="Pfam" id="PF10502">
    <property type="entry name" value="Peptidase_S26"/>
    <property type="match status" value="1"/>
</dbReference>
<dbReference type="GO" id="GO:0004252">
    <property type="term" value="F:serine-type endopeptidase activity"/>
    <property type="evidence" value="ECO:0007669"/>
    <property type="project" value="InterPro"/>
</dbReference>
<evidence type="ECO:0000256" key="8">
    <source>
        <dbReference type="ARBA" id="ARBA00022801"/>
    </source>
</evidence>
<comment type="subcellular location">
    <subcellularLocation>
        <location evidence="2">Cell membrane</location>
        <topology evidence="2">Single-pass type II membrane protein</topology>
    </subcellularLocation>
    <subcellularLocation>
        <location evidence="13">Membrane</location>
        <topology evidence="13">Single-pass type II membrane protein</topology>
    </subcellularLocation>
</comment>
<dbReference type="InterPro" id="IPR019533">
    <property type="entry name" value="Peptidase_S26"/>
</dbReference>
<dbReference type="EC" id="3.4.21.89" evidence="4 12"/>
<name>A0A1W6A3T4_BACMY</name>
<feature type="domain" description="Peptidase S26" evidence="14">
    <location>
        <begin position="16"/>
        <end position="183"/>
    </location>
</feature>
<keyword evidence="9 12" id="KW-1133">Transmembrane helix</keyword>
<dbReference type="PANTHER" id="PTHR43390:SF8">
    <property type="entry name" value="SIGNAL PEPTIDASE I"/>
    <property type="match status" value="1"/>
</dbReference>
<comment type="catalytic activity">
    <reaction evidence="1 12">
        <text>Cleavage of hydrophobic, N-terminal signal or leader sequences from secreted and periplasmic proteins.</text>
        <dbReference type="EC" id="3.4.21.89"/>
    </reaction>
</comment>
<accession>A0A1W6A3T4</accession>
<dbReference type="PRINTS" id="PR00727">
    <property type="entry name" value="LEADERPTASE"/>
</dbReference>
<dbReference type="InterPro" id="IPR019756">
    <property type="entry name" value="Pept_S26A_signal_pept_1_Ser-AS"/>
</dbReference>
<dbReference type="NCBIfam" id="TIGR02227">
    <property type="entry name" value="sigpep_I_bact"/>
    <property type="match status" value="1"/>
</dbReference>
<dbReference type="InterPro" id="IPR000223">
    <property type="entry name" value="Pept_S26A_signal_pept_1"/>
</dbReference>
<evidence type="ECO:0000256" key="11">
    <source>
        <dbReference type="PIRSR" id="PIRSR600223-1"/>
    </source>
</evidence>
<evidence type="ECO:0000256" key="10">
    <source>
        <dbReference type="ARBA" id="ARBA00023136"/>
    </source>
</evidence>
<evidence type="ECO:0000256" key="12">
    <source>
        <dbReference type="RuleBase" id="RU003993"/>
    </source>
</evidence>
<evidence type="ECO:0000256" key="6">
    <source>
        <dbReference type="ARBA" id="ARBA00022670"/>
    </source>
</evidence>
<dbReference type="CDD" id="cd06530">
    <property type="entry name" value="S26_SPase_I"/>
    <property type="match status" value="1"/>
</dbReference>
<dbReference type="GO" id="GO:0006465">
    <property type="term" value="P:signal peptide processing"/>
    <property type="evidence" value="ECO:0007669"/>
    <property type="project" value="InterPro"/>
</dbReference>
<dbReference type="InterPro" id="IPR036286">
    <property type="entry name" value="LexA/Signal_pep-like_sf"/>
</dbReference>
<keyword evidence="7 12" id="KW-0812">Transmembrane</keyword>
<dbReference type="AlphaFoldDB" id="A0A1W6A3T4"/>
<evidence type="ECO:0000313" key="16">
    <source>
        <dbReference type="Proteomes" id="UP000192932"/>
    </source>
</evidence>
<proteinExistence type="inferred from homology"/>
<protein>
    <recommendedName>
        <fullName evidence="4 12">Signal peptidase I</fullName>
        <ecNumber evidence="4 12">3.4.21.89</ecNumber>
    </recommendedName>
</protein>
<evidence type="ECO:0000256" key="9">
    <source>
        <dbReference type="ARBA" id="ARBA00022989"/>
    </source>
</evidence>
<dbReference type="InterPro" id="IPR019757">
    <property type="entry name" value="Pept_S26A_signal_pept_1_Lys-AS"/>
</dbReference>
<evidence type="ECO:0000313" key="15">
    <source>
        <dbReference type="EMBL" id="ARJ20474.1"/>
    </source>
</evidence>
<keyword evidence="8 12" id="KW-0378">Hydrolase</keyword>